<dbReference type="CDD" id="cd23683">
    <property type="entry name" value="IFT52_CTD"/>
    <property type="match status" value="1"/>
</dbReference>
<dbReference type="Pfam" id="PF23355">
    <property type="entry name" value="IFT52_GIFT"/>
    <property type="match status" value="1"/>
</dbReference>
<keyword evidence="5" id="KW-1185">Reference proteome</keyword>
<accession>A0A7R9MB33</accession>
<dbReference type="EMBL" id="CAJPVJ010011901">
    <property type="protein sequence ID" value="CAG2174044.1"/>
    <property type="molecule type" value="Genomic_DNA"/>
</dbReference>
<dbReference type="Pfam" id="PF23352">
    <property type="entry name" value="IFT52_central"/>
    <property type="match status" value="1"/>
</dbReference>
<feature type="domain" description="IFT52 GIFT" evidence="3">
    <location>
        <begin position="2"/>
        <end position="204"/>
    </location>
</feature>
<sequence length="378" mass="42407">MLLQSAVFVVLAPKAKYTDIEFKHLRKYIQNGGKLFVMIGEGGERKAGTNVNFLLEEYGIAINNDSVVRSAYYKYYHPKEAQIGNGILNRGLLQSANKLQKLVNGDNDDMNQIQNINFVYPFGATLNVAKPAIAVLSTGSLSLPLNRPICAFYDETKSGGKIVVLASTQMFNDVYIEKENNSLVKDIIMHYLSDPNFALNAIDSQNPEVSDYYTIPDIELLSEQPFSSLEESEELPSDYNKLFSKTINQITNSELTQVIKAYEELQMDREALKLIKPQFDTPLPVLQPAVFPPTFRELSKPGLELFDLDDDFSSIPTRLTQIANKCSESDLEYFVRECGLILGISEATTGAKSAKAVLNFMFTKIVEFKKVNNDHNLH</sequence>
<organism evidence="4">
    <name type="scientific">Oppiella nova</name>
    <dbReference type="NCBI Taxonomy" id="334625"/>
    <lineage>
        <taxon>Eukaryota</taxon>
        <taxon>Metazoa</taxon>
        <taxon>Ecdysozoa</taxon>
        <taxon>Arthropoda</taxon>
        <taxon>Chelicerata</taxon>
        <taxon>Arachnida</taxon>
        <taxon>Acari</taxon>
        <taxon>Acariformes</taxon>
        <taxon>Sarcoptiformes</taxon>
        <taxon>Oribatida</taxon>
        <taxon>Brachypylina</taxon>
        <taxon>Oppioidea</taxon>
        <taxon>Oppiidae</taxon>
        <taxon>Oppiella</taxon>
    </lineage>
</organism>
<dbReference type="GO" id="GO:0005814">
    <property type="term" value="C:centriole"/>
    <property type="evidence" value="ECO:0007669"/>
    <property type="project" value="TreeGrafter"/>
</dbReference>
<proteinExistence type="predicted"/>
<evidence type="ECO:0000313" key="5">
    <source>
        <dbReference type="Proteomes" id="UP000728032"/>
    </source>
</evidence>
<dbReference type="InterPro" id="IPR055458">
    <property type="entry name" value="IFT52_GIFT"/>
</dbReference>
<dbReference type="OrthoDB" id="10259368at2759"/>
<dbReference type="PANTHER" id="PTHR12969:SF7">
    <property type="entry name" value="INTRAFLAGELLAR TRANSPORT PROTEIN 52 HOMOLOG"/>
    <property type="match status" value="1"/>
</dbReference>
<dbReference type="InterPro" id="IPR039975">
    <property type="entry name" value="IFT52"/>
</dbReference>
<name>A0A7R9MB33_9ACAR</name>
<dbReference type="PANTHER" id="PTHR12969">
    <property type="entry name" value="NGD5/OSM-6/IFT52"/>
    <property type="match status" value="1"/>
</dbReference>
<dbReference type="Pfam" id="PF21178">
    <property type="entry name" value="Itf52_C"/>
    <property type="match status" value="1"/>
</dbReference>
<feature type="domain" description="IFT52 central" evidence="2">
    <location>
        <begin position="221"/>
        <end position="301"/>
    </location>
</feature>
<dbReference type="GO" id="GO:0042073">
    <property type="term" value="P:intraciliary transport"/>
    <property type="evidence" value="ECO:0007669"/>
    <property type="project" value="TreeGrafter"/>
</dbReference>
<dbReference type="Proteomes" id="UP000728032">
    <property type="component" value="Unassembled WGS sequence"/>
</dbReference>
<dbReference type="GO" id="GO:0005929">
    <property type="term" value="C:cilium"/>
    <property type="evidence" value="ECO:0007669"/>
    <property type="project" value="TreeGrafter"/>
</dbReference>
<dbReference type="GO" id="GO:0030992">
    <property type="term" value="C:intraciliary transport particle B"/>
    <property type="evidence" value="ECO:0007669"/>
    <property type="project" value="TreeGrafter"/>
</dbReference>
<evidence type="ECO:0000313" key="4">
    <source>
        <dbReference type="EMBL" id="CAD7656857.1"/>
    </source>
</evidence>
<evidence type="ECO:0000259" key="2">
    <source>
        <dbReference type="Pfam" id="PF23352"/>
    </source>
</evidence>
<reference evidence="4" key="1">
    <citation type="submission" date="2020-11" db="EMBL/GenBank/DDBJ databases">
        <authorList>
            <person name="Tran Van P."/>
        </authorList>
    </citation>
    <scope>NUCLEOTIDE SEQUENCE</scope>
</reference>
<gene>
    <name evidence="4" type="ORF">ONB1V03_LOCUS13493</name>
</gene>
<protein>
    <recommendedName>
        <fullName evidence="6">Intraflagellar transport 52-like protein</fullName>
    </recommendedName>
</protein>
<dbReference type="InterPro" id="IPR055460">
    <property type="entry name" value="IFT52_central"/>
</dbReference>
<dbReference type="InterPro" id="IPR048643">
    <property type="entry name" value="Itf52_C"/>
</dbReference>
<evidence type="ECO:0008006" key="6">
    <source>
        <dbReference type="Google" id="ProtNLM"/>
    </source>
</evidence>
<evidence type="ECO:0000259" key="3">
    <source>
        <dbReference type="Pfam" id="PF23355"/>
    </source>
</evidence>
<dbReference type="Gene3D" id="6.10.250.2800">
    <property type="match status" value="1"/>
</dbReference>
<dbReference type="GO" id="GO:0060271">
    <property type="term" value="P:cilium assembly"/>
    <property type="evidence" value="ECO:0007669"/>
    <property type="project" value="TreeGrafter"/>
</dbReference>
<dbReference type="EMBL" id="OC926726">
    <property type="protein sequence ID" value="CAD7656857.1"/>
    <property type="molecule type" value="Genomic_DNA"/>
</dbReference>
<feature type="domain" description="Intraflagellar transport protein 52 C-terminal" evidence="1">
    <location>
        <begin position="312"/>
        <end position="362"/>
    </location>
</feature>
<evidence type="ECO:0000259" key="1">
    <source>
        <dbReference type="Pfam" id="PF21178"/>
    </source>
</evidence>
<dbReference type="AlphaFoldDB" id="A0A7R9MB33"/>